<feature type="chain" id="PRO_5040497641" description="BURP domain-containing protein" evidence="1">
    <location>
        <begin position="28"/>
        <end position="285"/>
    </location>
</feature>
<proteinExistence type="predicted"/>
<reference evidence="4" key="1">
    <citation type="journal article" date="2023" name="Proc. Natl. Acad. Sci. U.S.A.">
        <title>Genomic and structural basis for evolution of tropane alkaloid biosynthesis.</title>
        <authorList>
            <person name="Wanga Y.-J."/>
            <person name="Taina T."/>
            <person name="Yua J.-Y."/>
            <person name="Lia J."/>
            <person name="Xua B."/>
            <person name="Chenc J."/>
            <person name="D'Auriad J.C."/>
            <person name="Huanga J.-P."/>
            <person name="Huanga S.-X."/>
        </authorList>
    </citation>
    <scope>NUCLEOTIDE SEQUENCE [LARGE SCALE GENOMIC DNA]</scope>
    <source>
        <strain evidence="4">cv. KIB-2019</strain>
    </source>
</reference>
<dbReference type="EMBL" id="JAJAGQ010000022">
    <property type="protein sequence ID" value="KAJ8530159.1"/>
    <property type="molecule type" value="Genomic_DNA"/>
</dbReference>
<evidence type="ECO:0000313" key="4">
    <source>
        <dbReference type="Proteomes" id="UP001152561"/>
    </source>
</evidence>
<dbReference type="SMART" id="SM01045">
    <property type="entry name" value="BURP"/>
    <property type="match status" value="1"/>
</dbReference>
<protein>
    <recommendedName>
        <fullName evidence="2">BURP domain-containing protein</fullName>
    </recommendedName>
</protein>
<keyword evidence="4" id="KW-1185">Reference proteome</keyword>
<dbReference type="InterPro" id="IPR004873">
    <property type="entry name" value="BURP_dom"/>
</dbReference>
<keyword evidence="1" id="KW-0732">Signal</keyword>
<evidence type="ECO:0000313" key="3">
    <source>
        <dbReference type="EMBL" id="KAJ8530159.1"/>
    </source>
</evidence>
<evidence type="ECO:0000259" key="2">
    <source>
        <dbReference type="PROSITE" id="PS51277"/>
    </source>
</evidence>
<comment type="caution">
    <text evidence="3">The sequence shown here is derived from an EMBL/GenBank/DDBJ whole genome shotgun (WGS) entry which is preliminary data.</text>
</comment>
<evidence type="ECO:0000256" key="1">
    <source>
        <dbReference type="SAM" id="SignalP"/>
    </source>
</evidence>
<gene>
    <name evidence="3" type="ORF">K7X08_036994</name>
</gene>
<name>A0A9Q1LAR5_9SOLA</name>
<feature type="domain" description="BURP" evidence="2">
    <location>
        <begin position="65"/>
        <end position="282"/>
    </location>
</feature>
<dbReference type="PANTHER" id="PTHR31236:SF41">
    <property type="entry name" value="BURP DOMAIN PROTEIN USPL1"/>
    <property type="match status" value="1"/>
</dbReference>
<dbReference type="Pfam" id="PF03181">
    <property type="entry name" value="BURP"/>
    <property type="match status" value="1"/>
</dbReference>
<sequence length="285" mass="32649">MEFRFRPTLSILLHALLLFQFVSESRARDFAKDSDNNMHEVLKIQMKEQSITSPNEPLNPQLNIFFTPKDLKIGKKMPLFFALKDPSTSPHLLPKDEADSIPFSLSKLPYLLDFFSFSKDSPQAKAMEDTFFHCEISAMNGESKFCATSLESMLDWTREILGFDTKLDVYTTDFIKKSPVTLQNYTILQKPKEILVPKLVACHTLPYPYAVFYCHMQKGENKLFKISLLGENGDRIEAAAICHMDTKEWNHDHVAFRVLKVQPGSSPVCHFFPVDNLVWVPSSSM</sequence>
<accession>A0A9Q1LAR5</accession>
<dbReference type="Proteomes" id="UP001152561">
    <property type="component" value="Unassembled WGS sequence"/>
</dbReference>
<organism evidence="3 4">
    <name type="scientific">Anisodus acutangulus</name>
    <dbReference type="NCBI Taxonomy" id="402998"/>
    <lineage>
        <taxon>Eukaryota</taxon>
        <taxon>Viridiplantae</taxon>
        <taxon>Streptophyta</taxon>
        <taxon>Embryophyta</taxon>
        <taxon>Tracheophyta</taxon>
        <taxon>Spermatophyta</taxon>
        <taxon>Magnoliopsida</taxon>
        <taxon>eudicotyledons</taxon>
        <taxon>Gunneridae</taxon>
        <taxon>Pentapetalae</taxon>
        <taxon>asterids</taxon>
        <taxon>lamiids</taxon>
        <taxon>Solanales</taxon>
        <taxon>Solanaceae</taxon>
        <taxon>Solanoideae</taxon>
        <taxon>Hyoscyameae</taxon>
        <taxon>Anisodus</taxon>
    </lineage>
</organism>
<dbReference type="PANTHER" id="PTHR31236">
    <property type="entry name" value="BURP DOMAIN PROTEIN USPL1-LIKE"/>
    <property type="match status" value="1"/>
</dbReference>
<dbReference type="PROSITE" id="PS51277">
    <property type="entry name" value="BURP"/>
    <property type="match status" value="1"/>
</dbReference>
<dbReference type="InterPro" id="IPR044816">
    <property type="entry name" value="BURP"/>
</dbReference>
<feature type="signal peptide" evidence="1">
    <location>
        <begin position="1"/>
        <end position="27"/>
    </location>
</feature>
<dbReference type="AlphaFoldDB" id="A0A9Q1LAR5"/>
<dbReference type="OrthoDB" id="1909293at2759"/>